<evidence type="ECO:0000313" key="2">
    <source>
        <dbReference type="EMBL" id="RKO88000.1"/>
    </source>
</evidence>
<feature type="region of interest" description="Disordered" evidence="1">
    <location>
        <begin position="114"/>
        <end position="140"/>
    </location>
</feature>
<protein>
    <submittedName>
        <fullName evidence="2">Uncharacterized protein</fullName>
    </submittedName>
</protein>
<dbReference type="PANTHER" id="PTHR46586">
    <property type="entry name" value="ANKYRIN REPEAT-CONTAINING PROTEIN"/>
    <property type="match status" value="1"/>
</dbReference>
<dbReference type="Proteomes" id="UP000269721">
    <property type="component" value="Unassembled WGS sequence"/>
</dbReference>
<dbReference type="InterPro" id="IPR036770">
    <property type="entry name" value="Ankyrin_rpt-contain_sf"/>
</dbReference>
<organism evidence="2 3">
    <name type="scientific">Blyttiomyces helicus</name>
    <dbReference type="NCBI Taxonomy" id="388810"/>
    <lineage>
        <taxon>Eukaryota</taxon>
        <taxon>Fungi</taxon>
        <taxon>Fungi incertae sedis</taxon>
        <taxon>Chytridiomycota</taxon>
        <taxon>Chytridiomycota incertae sedis</taxon>
        <taxon>Chytridiomycetes</taxon>
        <taxon>Chytridiomycetes incertae sedis</taxon>
        <taxon>Blyttiomyces</taxon>
    </lineage>
</organism>
<dbReference type="EMBL" id="KZ997009">
    <property type="protein sequence ID" value="RKO88000.1"/>
    <property type="molecule type" value="Genomic_DNA"/>
</dbReference>
<evidence type="ECO:0000256" key="1">
    <source>
        <dbReference type="SAM" id="MobiDB-lite"/>
    </source>
</evidence>
<keyword evidence="3" id="KW-1185">Reference proteome</keyword>
<accession>A0A4P9WAT8</accession>
<evidence type="ECO:0000313" key="3">
    <source>
        <dbReference type="Proteomes" id="UP000269721"/>
    </source>
</evidence>
<gene>
    <name evidence="2" type="ORF">BDK51DRAFT_39948</name>
</gene>
<dbReference type="InterPro" id="IPR052050">
    <property type="entry name" value="SecEffector_AnkRepeat"/>
</dbReference>
<dbReference type="PANTHER" id="PTHR46586:SF3">
    <property type="entry name" value="ANKYRIN REPEAT-CONTAINING PROTEIN"/>
    <property type="match status" value="1"/>
</dbReference>
<dbReference type="AlphaFoldDB" id="A0A4P9WAT8"/>
<reference evidence="3" key="1">
    <citation type="journal article" date="2018" name="Nat. Microbiol.">
        <title>Leveraging single-cell genomics to expand the fungal tree of life.</title>
        <authorList>
            <person name="Ahrendt S.R."/>
            <person name="Quandt C.A."/>
            <person name="Ciobanu D."/>
            <person name="Clum A."/>
            <person name="Salamov A."/>
            <person name="Andreopoulos B."/>
            <person name="Cheng J.F."/>
            <person name="Woyke T."/>
            <person name="Pelin A."/>
            <person name="Henrissat B."/>
            <person name="Reynolds N.K."/>
            <person name="Benny G.L."/>
            <person name="Smith M.E."/>
            <person name="James T.Y."/>
            <person name="Grigoriev I.V."/>
        </authorList>
    </citation>
    <scope>NUCLEOTIDE SEQUENCE [LARGE SCALE GENOMIC DNA]</scope>
</reference>
<proteinExistence type="predicted"/>
<sequence>MAIEGVQSIVTAVGEGGEGVGEWSHYRQHASRFRFANVHPRITASPYQQVHFLKSSFGGKRFDHPLETSIAQLRPIPLDPADLPLGAASIFKNSSAEPLPSRAASNLVCTARESQSRQLRRSRPALHSPGVVGRHDDQQRWDKKTGKAVVRQHILTCKLRRPIQRALDRLNGGALRFFADVAPAWAAEIRSMIVAGHLRRYIGRALRSFNVEALFFFAHVCPTWKSARSGEVPLKSRPDEWFFKKENDILLRLYTCGNVAKVDRFWIAHPADDKIKPKYNQPFGPGDEQGVVQLEEFKKRFHAWEWPRPPIGVAIARNRWDAVRFQVNAGFSTSRSVDVASYYNADLANVQYLFSLGDEGVATAAAVFEAVWHHREPLLRLLCAQGLPSTHTDLLPVACSLGRRSVKRKDRPDIVAYLVKNGAPIPPRLGDLAAHNNRLSVVKLLDKITSPSQNLFTHDAMNEAAGCNLEMKKIVLFLHENRTEGCTTRAMDEAAEFYVLEIVHFLHENQPEGCTVAAMDVAFRKWASQNTCMTEEMERAKDVRTRMRRTSSLPPGKPPEVYTPSCLIPAYGRGNSASARALYEAGKRFTDEEVRIRMDQPRGFRIDELKAVLREMHGIAQVRYMSGRGCVGAVVVVALHRRSHFNFPPAPPLPPAFLLAPNRV</sequence>
<name>A0A4P9WAT8_9FUNG</name>
<dbReference type="Gene3D" id="1.25.40.20">
    <property type="entry name" value="Ankyrin repeat-containing domain"/>
    <property type="match status" value="1"/>
</dbReference>